<dbReference type="InterPro" id="IPR035892">
    <property type="entry name" value="C2_domain_sf"/>
</dbReference>
<keyword evidence="2" id="KW-0812">Transmembrane</keyword>
<dbReference type="InterPro" id="IPR004182">
    <property type="entry name" value="GRAM"/>
</dbReference>
<feature type="domain" description="C2" evidence="6">
    <location>
        <begin position="1"/>
        <end position="92"/>
    </location>
</feature>
<feature type="domain" description="C2" evidence="6">
    <location>
        <begin position="509"/>
        <end position="628"/>
    </location>
</feature>
<proteinExistence type="predicted"/>
<evidence type="ECO:0000256" key="2">
    <source>
        <dbReference type="ARBA" id="ARBA00022692"/>
    </source>
</evidence>
<feature type="region of interest" description="Disordered" evidence="5">
    <location>
        <begin position="186"/>
        <end position="208"/>
    </location>
</feature>
<keyword evidence="9" id="KW-1185">Reference proteome</keyword>
<dbReference type="Pfam" id="PF02893">
    <property type="entry name" value="GRAM"/>
    <property type="match status" value="1"/>
</dbReference>
<feature type="compositionally biased region" description="Basic and acidic residues" evidence="5">
    <location>
        <begin position="186"/>
        <end position="195"/>
    </location>
</feature>
<dbReference type="InterPro" id="IPR031968">
    <property type="entry name" value="VASt"/>
</dbReference>
<sequence length="1017" mass="115661">MRIYVNLLEGRGVAVKNSYVKLQVGKQKSKTTIFGNTENPVWNEEFVFRVHDLNDELLVSIYKCDDHDHGHGFFHVSPAGELTGRVRIPVWRVAEEANQTLPPTWFTLERAKNGKSLDNDSGKLLLALSLHGRYQETSMSPESHNQLQWESRIQNGRASPPAPRNSNEGKHLMKALAGRLEKLFHNKDEAPRDETSSELSTQSDNEDRVMETCSEDSNFEELIEQLLQSRNEHGEMPEDLQGGILLDQSYSVSPKDLNLVLFGLNSEFRINLAELQGTTDVQEELWRWRSEREKSRLRRAVTYTKAASKLVKAVRATEEQTYVKADCNEFVVRVKVSTLDVPYGNTFNVELLYKIMPGIVSSSEGEFARLVISWAVTFSQTTMMKGIIESGTRQGLMDSFDQFSTLLSQRFEVVKAVDTLDKDRVLATTKTENKGDLDLGIHYFWNFTVVSTVFLLLHVVVHIFLCEPSMIQGLEFEGLDLPDSFGELIASGILIIQLERVYYMVSHFVEAKLQRGKHHGVKAQGDGWVLTVALIEGSNLASTNSTEVPDPYVVFTCNGKTRTSSVKLQTLDPQWNEILEFDAIEEPPSVLDVEVYNFEGPFDQSYSLGHAEINFLKHTAAELADIWVPLDGKLAQSARSKLHLRIFLDNNNGVETLRDYLASLEKEVGKKLSLRSPHRNSAFQKIFTLPSDEFLISDFSCSLKRKLPLQGRLFLSARIVGFYANLFGHKTRFFFLWEDIEDIQVLPPSLATVGSPTIVIILHKGRGLDSRHGAKILDEQGRLHFYFHSFSSFNVASRTIMALWRTRTLEPDQKARIAEEQLQDAEDYDDVKPLLLEDAPSYLVAEDVKLTKVYTIELPLNPKSLMGMFDGGELEHKVMSMSGCLNYVTTTWEQATPDIQERRVNYKLSRHISSFGGEVTSTQQKSPLPDDNGWVVNEIMILHDVPLSNHFRVQFRHHIERSSFMYNACKCDVYIGIVWLRNTIFESRITRNIIGKFTNRSEEILQLVEREALLTSK</sequence>
<dbReference type="InterPro" id="IPR011993">
    <property type="entry name" value="PH-like_dom_sf"/>
</dbReference>
<evidence type="ECO:0000313" key="8">
    <source>
        <dbReference type="EMBL" id="KAL1533032.1"/>
    </source>
</evidence>
<dbReference type="Gene3D" id="2.30.29.30">
    <property type="entry name" value="Pleckstrin-homology domain (PH domain)/Phosphotyrosine-binding domain (PTB)"/>
    <property type="match status" value="1"/>
</dbReference>
<dbReference type="AlphaFoldDB" id="A0ABD1FMG2"/>
<feature type="domain" description="VASt" evidence="7">
    <location>
        <begin position="849"/>
        <end position="1012"/>
    </location>
</feature>
<dbReference type="PROSITE" id="PS50004">
    <property type="entry name" value="C2"/>
    <property type="match status" value="2"/>
</dbReference>
<evidence type="ECO:0000256" key="1">
    <source>
        <dbReference type="ARBA" id="ARBA00004167"/>
    </source>
</evidence>
<protein>
    <submittedName>
        <fullName evidence="8">C2 and GRAM domain-containing protein</fullName>
    </submittedName>
</protein>
<dbReference type="Pfam" id="PF16016">
    <property type="entry name" value="VASt"/>
    <property type="match status" value="2"/>
</dbReference>
<gene>
    <name evidence="8" type="ORF">AAHA92_32976</name>
</gene>
<dbReference type="PANTHER" id="PTHR46296">
    <property type="entry name" value="BNAA05G37250D PROTEIN"/>
    <property type="match status" value="1"/>
</dbReference>
<dbReference type="PROSITE" id="PS51778">
    <property type="entry name" value="VAST"/>
    <property type="match status" value="2"/>
</dbReference>
<dbReference type="SMART" id="SM00239">
    <property type="entry name" value="C2"/>
    <property type="match status" value="2"/>
</dbReference>
<dbReference type="Pfam" id="PF00168">
    <property type="entry name" value="C2"/>
    <property type="match status" value="2"/>
</dbReference>
<dbReference type="InterPro" id="IPR044511">
    <property type="entry name" value="At1g03370/At5g50170-like"/>
</dbReference>
<keyword evidence="4" id="KW-0472">Membrane</keyword>
<keyword evidence="3" id="KW-1133">Transmembrane helix</keyword>
<dbReference type="InterPro" id="IPR000008">
    <property type="entry name" value="C2_dom"/>
</dbReference>
<dbReference type="GO" id="GO:0016020">
    <property type="term" value="C:membrane"/>
    <property type="evidence" value="ECO:0007669"/>
    <property type="project" value="UniProtKB-SubCell"/>
</dbReference>
<comment type="caution">
    <text evidence="8">The sequence shown here is derived from an EMBL/GenBank/DDBJ whole genome shotgun (WGS) entry which is preliminary data.</text>
</comment>
<name>A0ABD1FMG2_SALDI</name>
<dbReference type="SUPFAM" id="SSF49562">
    <property type="entry name" value="C2 domain (Calcium/lipid-binding domain, CaLB)"/>
    <property type="match status" value="2"/>
</dbReference>
<reference evidence="8 9" key="1">
    <citation type="submission" date="2024-06" db="EMBL/GenBank/DDBJ databases">
        <title>A chromosome level genome sequence of Diviner's sage (Salvia divinorum).</title>
        <authorList>
            <person name="Ford S.A."/>
            <person name="Ro D.-K."/>
            <person name="Ness R.W."/>
            <person name="Phillips M.A."/>
        </authorList>
    </citation>
    <scope>NUCLEOTIDE SEQUENCE [LARGE SCALE GENOMIC DNA]</scope>
    <source>
        <strain evidence="8">SAF-2024a</strain>
        <tissue evidence="8">Leaf</tissue>
    </source>
</reference>
<evidence type="ECO:0000256" key="5">
    <source>
        <dbReference type="SAM" id="MobiDB-lite"/>
    </source>
</evidence>
<evidence type="ECO:0000313" key="9">
    <source>
        <dbReference type="Proteomes" id="UP001567538"/>
    </source>
</evidence>
<dbReference type="EMBL" id="JBEAFC010000014">
    <property type="protein sequence ID" value="KAL1533032.1"/>
    <property type="molecule type" value="Genomic_DNA"/>
</dbReference>
<evidence type="ECO:0000256" key="4">
    <source>
        <dbReference type="ARBA" id="ARBA00023136"/>
    </source>
</evidence>
<dbReference type="CDD" id="cd00030">
    <property type="entry name" value="C2"/>
    <property type="match status" value="2"/>
</dbReference>
<evidence type="ECO:0000259" key="7">
    <source>
        <dbReference type="PROSITE" id="PS51778"/>
    </source>
</evidence>
<dbReference type="SMART" id="SM00568">
    <property type="entry name" value="GRAM"/>
    <property type="match status" value="1"/>
</dbReference>
<dbReference type="Gene3D" id="2.60.40.150">
    <property type="entry name" value="C2 domain"/>
    <property type="match status" value="2"/>
</dbReference>
<evidence type="ECO:0000259" key="6">
    <source>
        <dbReference type="PROSITE" id="PS50004"/>
    </source>
</evidence>
<dbReference type="PANTHER" id="PTHR46296:SF7">
    <property type="entry name" value="C2 DOMAIN-CONTAINING PROTEIN"/>
    <property type="match status" value="1"/>
</dbReference>
<comment type="subcellular location">
    <subcellularLocation>
        <location evidence="1">Membrane</location>
        <topology evidence="1">Single-pass membrane protein</topology>
    </subcellularLocation>
</comment>
<dbReference type="Proteomes" id="UP001567538">
    <property type="component" value="Unassembled WGS sequence"/>
</dbReference>
<accession>A0ABD1FMG2</accession>
<organism evidence="8 9">
    <name type="scientific">Salvia divinorum</name>
    <name type="common">Maria pastora</name>
    <name type="synonym">Diviner's sage</name>
    <dbReference type="NCBI Taxonomy" id="28513"/>
    <lineage>
        <taxon>Eukaryota</taxon>
        <taxon>Viridiplantae</taxon>
        <taxon>Streptophyta</taxon>
        <taxon>Embryophyta</taxon>
        <taxon>Tracheophyta</taxon>
        <taxon>Spermatophyta</taxon>
        <taxon>Magnoliopsida</taxon>
        <taxon>eudicotyledons</taxon>
        <taxon>Gunneridae</taxon>
        <taxon>Pentapetalae</taxon>
        <taxon>asterids</taxon>
        <taxon>lamiids</taxon>
        <taxon>Lamiales</taxon>
        <taxon>Lamiaceae</taxon>
        <taxon>Nepetoideae</taxon>
        <taxon>Mentheae</taxon>
        <taxon>Salviinae</taxon>
        <taxon>Salvia</taxon>
        <taxon>Salvia subgen. Calosphace</taxon>
    </lineage>
</organism>
<evidence type="ECO:0000256" key="3">
    <source>
        <dbReference type="ARBA" id="ARBA00022989"/>
    </source>
</evidence>
<feature type="domain" description="VASt" evidence="7">
    <location>
        <begin position="241"/>
        <end position="415"/>
    </location>
</feature>